<dbReference type="OrthoDB" id="5169996at2"/>
<dbReference type="NCBIfam" id="NF040608">
    <property type="entry name" value="division_SteA"/>
    <property type="match status" value="1"/>
</dbReference>
<keyword evidence="4" id="KW-0067">ATP-binding</keyword>
<dbReference type="GO" id="GO:0005524">
    <property type="term" value="F:ATP binding"/>
    <property type="evidence" value="ECO:0007669"/>
    <property type="project" value="UniProtKB-KW"/>
</dbReference>
<dbReference type="EMBL" id="FNZI01000009">
    <property type="protein sequence ID" value="SEJ70081.1"/>
    <property type="molecule type" value="Genomic_DNA"/>
</dbReference>
<organism evidence="5 6">
    <name type="scientific">Demequina mangrovi</name>
    <dbReference type="NCBI Taxonomy" id="1043493"/>
    <lineage>
        <taxon>Bacteria</taxon>
        <taxon>Bacillati</taxon>
        <taxon>Actinomycetota</taxon>
        <taxon>Actinomycetes</taxon>
        <taxon>Micrococcales</taxon>
        <taxon>Demequinaceae</taxon>
        <taxon>Demequina</taxon>
    </lineage>
</organism>
<dbReference type="Proteomes" id="UP000183315">
    <property type="component" value="Unassembled WGS sequence"/>
</dbReference>
<evidence type="ECO:0000313" key="6">
    <source>
        <dbReference type="Proteomes" id="UP000183315"/>
    </source>
</evidence>
<dbReference type="AlphaFoldDB" id="A0A1H7AWU4"/>
<accession>A0A1H7AWU4</accession>
<dbReference type="InterPro" id="IPR036759">
    <property type="entry name" value="TPK_catalytic_sf"/>
</dbReference>
<keyword evidence="6" id="KW-1185">Reference proteome</keyword>
<sequence>MTTAATLVSGPARVDPSPHALARRLQPGDVAIVDALDLDRSAAAALAERRPAAVVNARSCISGRLPTTGALALLEAGIPVVESAGTGVLAIRDGARVTVDGARVSGPGVEAPEGTRLTREDVEERVRAADEDLHVHVASFTVTALDLLNEDAGLLLDGVGLPELRLPIDGRPVVVVTERFAGADPVLARFARERRPVVIAIGEGADAARAAGLNPRIVLGDIEGVSEEALRRAAQVIVHDADGRDGGRARALAIGLTHDSCDANLASEDVALLAAHRAGASVVVVAGARDGLLDHVSDRSTAGAGALLSRLVASGSVVDAAVLPAVYRHRYSALTTWGALGLACAALALAAWGTPEGHDAIAGAWDWLAATVGGGR</sequence>
<protein>
    <submittedName>
        <fullName evidence="5">Uncharacterized membrane-anchored protein</fullName>
    </submittedName>
</protein>
<proteinExistence type="predicted"/>
<dbReference type="SUPFAM" id="SSF63999">
    <property type="entry name" value="Thiamin pyrophosphokinase, catalytic domain"/>
    <property type="match status" value="1"/>
</dbReference>
<dbReference type="eggNOG" id="COG4825">
    <property type="taxonomic scope" value="Bacteria"/>
</dbReference>
<dbReference type="STRING" id="1043493.SAMN05421637_2738"/>
<dbReference type="RefSeq" id="WP_052405956.1">
    <property type="nucleotide sequence ID" value="NZ_BBLU01000012.1"/>
</dbReference>
<dbReference type="GO" id="GO:0004788">
    <property type="term" value="F:thiamine diphosphokinase activity"/>
    <property type="evidence" value="ECO:0007669"/>
    <property type="project" value="InterPro"/>
</dbReference>
<dbReference type="GO" id="GO:0016301">
    <property type="term" value="F:kinase activity"/>
    <property type="evidence" value="ECO:0007669"/>
    <property type="project" value="UniProtKB-KW"/>
</dbReference>
<keyword evidence="1" id="KW-0808">Transferase</keyword>
<evidence type="ECO:0000256" key="2">
    <source>
        <dbReference type="ARBA" id="ARBA00022741"/>
    </source>
</evidence>
<evidence type="ECO:0000256" key="3">
    <source>
        <dbReference type="ARBA" id="ARBA00022777"/>
    </source>
</evidence>
<gene>
    <name evidence="5" type="ORF">SAMN05421637_2738</name>
</gene>
<evidence type="ECO:0000256" key="1">
    <source>
        <dbReference type="ARBA" id="ARBA00022679"/>
    </source>
</evidence>
<name>A0A1H7AWU4_9MICO</name>
<dbReference type="InterPro" id="IPR047795">
    <property type="entry name" value="Put_SteA-like"/>
</dbReference>
<evidence type="ECO:0000313" key="5">
    <source>
        <dbReference type="EMBL" id="SEJ70081.1"/>
    </source>
</evidence>
<keyword evidence="3" id="KW-0418">Kinase</keyword>
<dbReference type="GO" id="GO:0009229">
    <property type="term" value="P:thiamine diphosphate biosynthetic process"/>
    <property type="evidence" value="ECO:0007669"/>
    <property type="project" value="InterPro"/>
</dbReference>
<keyword evidence="2" id="KW-0547">Nucleotide-binding</keyword>
<evidence type="ECO:0000256" key="4">
    <source>
        <dbReference type="ARBA" id="ARBA00022840"/>
    </source>
</evidence>
<reference evidence="6" key="1">
    <citation type="submission" date="2016-10" db="EMBL/GenBank/DDBJ databases">
        <authorList>
            <person name="Varghese N."/>
        </authorList>
    </citation>
    <scope>NUCLEOTIDE SEQUENCE [LARGE SCALE GENOMIC DNA]</scope>
    <source>
        <strain evidence="6">DSM 24868</strain>
    </source>
</reference>